<keyword evidence="8" id="KW-1185">Reference proteome</keyword>
<evidence type="ECO:0000256" key="1">
    <source>
        <dbReference type="ARBA" id="ARBA00004141"/>
    </source>
</evidence>
<proteinExistence type="inferred from homology"/>
<comment type="subcellular location">
    <subcellularLocation>
        <location evidence="1">Membrane</location>
        <topology evidence="1">Multi-pass membrane protein</topology>
    </subcellularLocation>
</comment>
<evidence type="ECO:0000256" key="3">
    <source>
        <dbReference type="ARBA" id="ARBA00022692"/>
    </source>
</evidence>
<sequence length="215" mass="22845">MASNKILNSKDLRSDAGHNELQHTESISVPRDIFEKLYLSPQNDVKEGLHKTFANPTPLCLAGFLLSSTPLACDLMGWRGAGGGGAASLPAYIFLGGMIQLIGGLLEFVLGNTFSFVVFSSFGGFWLSFGTTLQSSFGATEAYAATGGANSPQFAASFAFFLLSMGLLCFIYLVCSIRTNAVLVFVFTLLVLAFLLLAGAYWQIANGNLALAAKI</sequence>
<dbReference type="PANTHER" id="PTHR31123">
    <property type="entry name" value="ACCUMULATION OF DYADS PROTEIN 2-RELATED"/>
    <property type="match status" value="1"/>
</dbReference>
<organism evidence="7 8">
    <name type="scientific">Lachnellula suecica</name>
    <dbReference type="NCBI Taxonomy" id="602035"/>
    <lineage>
        <taxon>Eukaryota</taxon>
        <taxon>Fungi</taxon>
        <taxon>Dikarya</taxon>
        <taxon>Ascomycota</taxon>
        <taxon>Pezizomycotina</taxon>
        <taxon>Leotiomycetes</taxon>
        <taxon>Helotiales</taxon>
        <taxon>Lachnaceae</taxon>
        <taxon>Lachnellula</taxon>
    </lineage>
</organism>
<feature type="transmembrane region" description="Helical" evidence="6">
    <location>
        <begin position="59"/>
        <end position="78"/>
    </location>
</feature>
<name>A0A8T9BYR1_9HELO</name>
<evidence type="ECO:0000256" key="4">
    <source>
        <dbReference type="ARBA" id="ARBA00022989"/>
    </source>
</evidence>
<dbReference type="EMBL" id="QGMK01001473">
    <property type="protein sequence ID" value="TVY68686.1"/>
    <property type="molecule type" value="Genomic_DNA"/>
</dbReference>
<evidence type="ECO:0000256" key="6">
    <source>
        <dbReference type="SAM" id="Phobius"/>
    </source>
</evidence>
<evidence type="ECO:0000313" key="8">
    <source>
        <dbReference type="Proteomes" id="UP000469558"/>
    </source>
</evidence>
<reference evidence="7 8" key="1">
    <citation type="submission" date="2018-05" db="EMBL/GenBank/DDBJ databases">
        <title>Genome sequencing and assembly of the regulated plant pathogen Lachnellula willkommii and related sister species for the development of diagnostic species identification markers.</title>
        <authorList>
            <person name="Giroux E."/>
            <person name="Bilodeau G."/>
        </authorList>
    </citation>
    <scope>NUCLEOTIDE SEQUENCE [LARGE SCALE GENOMIC DNA]</scope>
    <source>
        <strain evidence="7 8">CBS 268.59</strain>
    </source>
</reference>
<dbReference type="GO" id="GO:0005886">
    <property type="term" value="C:plasma membrane"/>
    <property type="evidence" value="ECO:0007669"/>
    <property type="project" value="TreeGrafter"/>
</dbReference>
<dbReference type="AlphaFoldDB" id="A0A8T9BYR1"/>
<dbReference type="NCBIfam" id="NF038013">
    <property type="entry name" value="AceTr_1"/>
    <property type="match status" value="1"/>
</dbReference>
<accession>A0A8T9BYR1</accession>
<evidence type="ECO:0000313" key="7">
    <source>
        <dbReference type="EMBL" id="TVY68686.1"/>
    </source>
</evidence>
<feature type="transmembrane region" description="Helical" evidence="6">
    <location>
        <begin position="182"/>
        <end position="204"/>
    </location>
</feature>
<comment type="similarity">
    <text evidence="2">Belongs to the acetate uptake transporter (AceTr) (TC 2.A.96) family.</text>
</comment>
<dbReference type="InterPro" id="IPR000791">
    <property type="entry name" value="Gpr1/Fun34/SatP-like"/>
</dbReference>
<dbReference type="GO" id="GO:0015123">
    <property type="term" value="F:acetate transmembrane transporter activity"/>
    <property type="evidence" value="ECO:0007669"/>
    <property type="project" value="TreeGrafter"/>
</dbReference>
<dbReference type="Proteomes" id="UP000469558">
    <property type="component" value="Unassembled WGS sequence"/>
</dbReference>
<gene>
    <name evidence="7" type="primary">alcS_0</name>
    <name evidence="7" type="ORF">LSUE1_G004935</name>
</gene>
<protein>
    <submittedName>
        <fullName evidence="7">Protein alcS</fullName>
    </submittedName>
</protein>
<evidence type="ECO:0000256" key="2">
    <source>
        <dbReference type="ARBA" id="ARBA00005587"/>
    </source>
</evidence>
<dbReference type="PANTHER" id="PTHR31123:SF4">
    <property type="entry name" value="PROTEIN ALCS"/>
    <property type="match status" value="1"/>
</dbReference>
<keyword evidence="4 6" id="KW-1133">Transmembrane helix</keyword>
<feature type="transmembrane region" description="Helical" evidence="6">
    <location>
        <begin position="90"/>
        <end position="109"/>
    </location>
</feature>
<keyword evidence="3 6" id="KW-0812">Transmembrane</keyword>
<dbReference type="InterPro" id="IPR051633">
    <property type="entry name" value="AceTr"/>
</dbReference>
<dbReference type="OrthoDB" id="3648309at2759"/>
<keyword evidence="5 6" id="KW-0472">Membrane</keyword>
<dbReference type="Pfam" id="PF01184">
    <property type="entry name" value="Gpr1_Fun34_YaaH"/>
    <property type="match status" value="1"/>
</dbReference>
<feature type="transmembrane region" description="Helical" evidence="6">
    <location>
        <begin position="154"/>
        <end position="175"/>
    </location>
</feature>
<comment type="caution">
    <text evidence="7">The sequence shown here is derived from an EMBL/GenBank/DDBJ whole genome shotgun (WGS) entry which is preliminary data.</text>
</comment>
<evidence type="ECO:0000256" key="5">
    <source>
        <dbReference type="ARBA" id="ARBA00023136"/>
    </source>
</evidence>
<feature type="transmembrane region" description="Helical" evidence="6">
    <location>
        <begin position="116"/>
        <end position="134"/>
    </location>
</feature>